<dbReference type="OrthoDB" id="286301at2759"/>
<organism evidence="3 4">
    <name type="scientific">Umbelopsis vinacea</name>
    <dbReference type="NCBI Taxonomy" id="44442"/>
    <lineage>
        <taxon>Eukaryota</taxon>
        <taxon>Fungi</taxon>
        <taxon>Fungi incertae sedis</taxon>
        <taxon>Mucoromycota</taxon>
        <taxon>Mucoromycotina</taxon>
        <taxon>Umbelopsidomycetes</taxon>
        <taxon>Umbelopsidales</taxon>
        <taxon>Umbelopsidaceae</taxon>
        <taxon>Umbelopsis</taxon>
    </lineage>
</organism>
<dbReference type="PANTHER" id="PTHR10900:SF77">
    <property type="entry name" value="FI19380P1"/>
    <property type="match status" value="1"/>
</dbReference>
<comment type="caution">
    <text evidence="3">The sequence shown here is derived from an EMBL/GenBank/DDBJ whole genome shotgun (WGS) entry which is preliminary data.</text>
</comment>
<evidence type="ECO:0000313" key="4">
    <source>
        <dbReference type="Proteomes" id="UP000612746"/>
    </source>
</evidence>
<dbReference type="PROSITE" id="PS50213">
    <property type="entry name" value="FAS1"/>
    <property type="match status" value="2"/>
</dbReference>
<dbReference type="InterPro" id="IPR000782">
    <property type="entry name" value="FAS1_domain"/>
</dbReference>
<feature type="chain" id="PRO_5034898103" description="FAS1 domain-containing protein" evidence="1">
    <location>
        <begin position="28"/>
        <end position="332"/>
    </location>
</feature>
<protein>
    <recommendedName>
        <fullName evidence="2">FAS1 domain-containing protein</fullName>
    </recommendedName>
</protein>
<name>A0A8H7UIN0_9FUNG</name>
<dbReference type="AlphaFoldDB" id="A0A8H7UIN0"/>
<dbReference type="InterPro" id="IPR036378">
    <property type="entry name" value="FAS1_dom_sf"/>
</dbReference>
<dbReference type="InterPro" id="IPR050904">
    <property type="entry name" value="Adhesion/Biosynth-related"/>
</dbReference>
<dbReference type="SUPFAM" id="SSF82153">
    <property type="entry name" value="FAS1 domain"/>
    <property type="match status" value="2"/>
</dbReference>
<evidence type="ECO:0000256" key="1">
    <source>
        <dbReference type="SAM" id="SignalP"/>
    </source>
</evidence>
<gene>
    <name evidence="3" type="ORF">INT44_003463</name>
</gene>
<dbReference type="Proteomes" id="UP000612746">
    <property type="component" value="Unassembled WGS sequence"/>
</dbReference>
<dbReference type="PANTHER" id="PTHR10900">
    <property type="entry name" value="PERIOSTIN-RELATED"/>
    <property type="match status" value="1"/>
</dbReference>
<proteinExistence type="predicted"/>
<dbReference type="Gene3D" id="2.30.180.10">
    <property type="entry name" value="FAS1 domain"/>
    <property type="match status" value="2"/>
</dbReference>
<dbReference type="GO" id="GO:0005615">
    <property type="term" value="C:extracellular space"/>
    <property type="evidence" value="ECO:0007669"/>
    <property type="project" value="TreeGrafter"/>
</dbReference>
<keyword evidence="1" id="KW-0732">Signal</keyword>
<feature type="signal peptide" evidence="1">
    <location>
        <begin position="1"/>
        <end position="27"/>
    </location>
</feature>
<sequence length="332" mass="36163">MMIIQHHTASVLSIVLALLAVITLVCAQDNDADLTVTKGSGIEDLHPSSDSVQPTIFDLLEINGASTVAKLLKTSSELKDVRDLLALPSSTLTFFAPNDHAMETLPEMEYQTTFKYLTLLKPMTLVEMSNESTNILNTSLTGSKEPLRGRNGSTMGFVLAIAKQGQDHVLWSSSPQSPGRFVHGDIKASNGILHIIDKAITAPMSAEWVLQNTPDLSEFYKVSRNLNLTSESLYGKTLFAVSNSAMLQFPSETWSSPQQVLAIQSHMIAGTYYSNNLTTSKIIDPNTKASLSIAKLTDNDININDAKVLVKDILTANGKVSDTRVFTLFTID</sequence>
<dbReference type="EMBL" id="JAEPRA010000009">
    <property type="protein sequence ID" value="KAG2180459.1"/>
    <property type="molecule type" value="Genomic_DNA"/>
</dbReference>
<keyword evidence="4" id="KW-1185">Reference proteome</keyword>
<evidence type="ECO:0000313" key="3">
    <source>
        <dbReference type="EMBL" id="KAG2180459.1"/>
    </source>
</evidence>
<feature type="domain" description="FAS1" evidence="2">
    <location>
        <begin position="52"/>
        <end position="200"/>
    </location>
</feature>
<accession>A0A8H7UIN0</accession>
<evidence type="ECO:0000259" key="2">
    <source>
        <dbReference type="PROSITE" id="PS50213"/>
    </source>
</evidence>
<dbReference type="Pfam" id="PF02469">
    <property type="entry name" value="Fasciclin"/>
    <property type="match status" value="2"/>
</dbReference>
<feature type="domain" description="FAS1" evidence="2">
    <location>
        <begin position="203"/>
        <end position="327"/>
    </location>
</feature>
<reference evidence="3" key="1">
    <citation type="submission" date="2020-12" db="EMBL/GenBank/DDBJ databases">
        <title>Metabolic potential, ecology and presence of endohyphal bacteria is reflected in genomic diversity of Mucoromycotina.</title>
        <authorList>
            <person name="Muszewska A."/>
            <person name="Okrasinska A."/>
            <person name="Steczkiewicz K."/>
            <person name="Drgas O."/>
            <person name="Orlowska M."/>
            <person name="Perlinska-Lenart U."/>
            <person name="Aleksandrzak-Piekarczyk T."/>
            <person name="Szatraj K."/>
            <person name="Zielenkiewicz U."/>
            <person name="Pilsyk S."/>
            <person name="Malc E."/>
            <person name="Mieczkowski P."/>
            <person name="Kruszewska J.S."/>
            <person name="Biernat P."/>
            <person name="Pawlowska J."/>
        </authorList>
    </citation>
    <scope>NUCLEOTIDE SEQUENCE</scope>
    <source>
        <strain evidence="3">WA0000051536</strain>
    </source>
</reference>